<feature type="domain" description="PII-uridylyltransferase/Glutamine-synthetase adenylyltransferase" evidence="9">
    <location>
        <begin position="460"/>
        <end position="606"/>
    </location>
</feature>
<dbReference type="GO" id="GO:0005524">
    <property type="term" value="F:ATP binding"/>
    <property type="evidence" value="ECO:0007669"/>
    <property type="project" value="UniProtKB-KW"/>
</dbReference>
<feature type="region of interest" description="Disordered" evidence="7">
    <location>
        <begin position="247"/>
        <end position="289"/>
    </location>
</feature>
<dbReference type="Pfam" id="PF03710">
    <property type="entry name" value="GlnE"/>
    <property type="match status" value="2"/>
</dbReference>
<dbReference type="CDD" id="cd05401">
    <property type="entry name" value="NT_GlnE_GlnD_like"/>
    <property type="match status" value="2"/>
</dbReference>
<dbReference type="InterPro" id="IPR043519">
    <property type="entry name" value="NT_sf"/>
</dbReference>
<evidence type="ECO:0000256" key="4">
    <source>
        <dbReference type="ARBA" id="ARBA00022840"/>
    </source>
</evidence>
<dbReference type="PANTHER" id="PTHR30621:SF0">
    <property type="entry name" value="BIFUNCTIONAL GLUTAMINE SYNTHETASE ADENYLYLTRANSFERASE_ADENYLYL-REMOVING ENZYME"/>
    <property type="match status" value="1"/>
</dbReference>
<dbReference type="Gene3D" id="3.30.460.10">
    <property type="entry name" value="Beta Polymerase, domain 2"/>
    <property type="match status" value="2"/>
</dbReference>
<evidence type="ECO:0000313" key="10">
    <source>
        <dbReference type="EMBL" id="PZR03294.1"/>
    </source>
</evidence>
<dbReference type="SUPFAM" id="SSF81593">
    <property type="entry name" value="Nucleotidyltransferase substrate binding subunit/domain"/>
    <property type="match status" value="2"/>
</dbReference>
<accession>A0A2W5UJ59</accession>
<evidence type="ECO:0000256" key="7">
    <source>
        <dbReference type="SAM" id="MobiDB-lite"/>
    </source>
</evidence>
<dbReference type="NCBIfam" id="NF010707">
    <property type="entry name" value="PRK14109.1"/>
    <property type="match status" value="1"/>
</dbReference>
<dbReference type="GO" id="GO:0000820">
    <property type="term" value="P:regulation of glutamine family amino acid metabolic process"/>
    <property type="evidence" value="ECO:0007669"/>
    <property type="project" value="TreeGrafter"/>
</dbReference>
<evidence type="ECO:0000256" key="2">
    <source>
        <dbReference type="ARBA" id="ARBA00022695"/>
    </source>
</evidence>
<proteinExistence type="predicted"/>
<feature type="domain" description="PII-uridylyltransferase/Glutamine-synthetase adenylyltransferase" evidence="9">
    <location>
        <begin position="974"/>
        <end position="1115"/>
    </location>
</feature>
<evidence type="ECO:0000256" key="5">
    <source>
        <dbReference type="ARBA" id="ARBA00022842"/>
    </source>
</evidence>
<dbReference type="InterPro" id="IPR005190">
    <property type="entry name" value="GlnE_rpt_dom"/>
</dbReference>
<keyword evidence="6" id="KW-0511">Multifunctional enzyme</keyword>
<evidence type="ECO:0000256" key="1">
    <source>
        <dbReference type="ARBA" id="ARBA00022679"/>
    </source>
</evidence>
<reference evidence="10 11" key="1">
    <citation type="submission" date="2017-08" db="EMBL/GenBank/DDBJ databases">
        <title>Infants hospitalized years apart are colonized by the same room-sourced microbial strains.</title>
        <authorList>
            <person name="Brooks B."/>
            <person name="Olm M.R."/>
            <person name="Firek B.A."/>
            <person name="Baker R."/>
            <person name="Thomas B.C."/>
            <person name="Morowitz M.J."/>
            <person name="Banfield J.F."/>
        </authorList>
    </citation>
    <scope>NUCLEOTIDE SEQUENCE [LARGE SCALE GENOMIC DNA]</scope>
    <source>
        <strain evidence="10">S2_003_000_R1_3</strain>
    </source>
</reference>
<evidence type="ECO:0000256" key="6">
    <source>
        <dbReference type="ARBA" id="ARBA00023268"/>
    </source>
</evidence>
<evidence type="ECO:0000313" key="11">
    <source>
        <dbReference type="Proteomes" id="UP000249432"/>
    </source>
</evidence>
<gene>
    <name evidence="10" type="ORF">DI525_10540</name>
</gene>
<keyword evidence="4" id="KW-0067">ATP-binding</keyword>
<dbReference type="GO" id="GO:0008882">
    <property type="term" value="F:[glutamate-ammonia-ligase] adenylyltransferase activity"/>
    <property type="evidence" value="ECO:0007669"/>
    <property type="project" value="InterPro"/>
</dbReference>
<evidence type="ECO:0000259" key="8">
    <source>
        <dbReference type="Pfam" id="PF03710"/>
    </source>
</evidence>
<evidence type="ECO:0000256" key="3">
    <source>
        <dbReference type="ARBA" id="ARBA00022741"/>
    </source>
</evidence>
<dbReference type="SUPFAM" id="SSF81301">
    <property type="entry name" value="Nucleotidyltransferase"/>
    <property type="match status" value="2"/>
</dbReference>
<dbReference type="EMBL" id="QFRA01000046">
    <property type="protein sequence ID" value="PZR03294.1"/>
    <property type="molecule type" value="Genomic_DNA"/>
</dbReference>
<sequence length="1126" mass="123696">MTFFPAPHRLSELRLRTARGTRSAVPSPSTLGLTSPHAASDLEKLGWDNQDSLGLLYLLANVGDPELALNTLYRLNENLKPGSDEATAFLDAMRNNEVVRSRVLALVGGSAALGDHLVANPHLWRSFADPIPHREDMMAAMLSSVEAEPIAKPGAEESGTSEALASAKGNEQGKNEAGAPDNRSSSRPSSQSGEGSVREVSVDPRISHAGMYRAGITGTAAYTQLKMTYRTLLMRIAASDLASTIPSGVFQQSQPDGDDRRGSPRAGTSATHGGEDGSEGAASASPDEKRAMAHPMGFVEVSAAVSDLADAALTAALAVAVATVYPDNNAVDARLAVIAMGKCGARELNYISDVDVIFVGETADAKTTRVASEFIKVGSRCFFEVDAALRPEGKSGALVRTLESHLSYYERWADTWEFQAQLKARPMTGAMDLGKAYVQAIQPHVWQASQRDSFVDDTQHMRRRVIDNIPKEQQARELKLGVGGLRDVEFAVQMLQMVHGRIDPDLRVRSTISALQALIRGGYVGREDGSQLIACYEFVRLLEHRLQLQRIKRTHMLPEPDDEDALRWLARSCGIGSTSSMTSIESLKKLIGRASRQIHSLHNKLFFRPLLNAVALIDDETARLSPDAARRQLAVLGYQFPDRAYEHLKALASGTTRKDRIQAMLLPTLMEWLGDTSDPDAGLLAYRKLSDVLYHDPWFLRMLRDEGIVGRRLMHILGTSPYATDLILAAPNVVKLLGDGANGPKLTEVSASTVTRSLVTTASRHKDPDKAIAAARSLRRKELARIACADLLGLMSLADVCHSLSLVWDAVLEAALYAEIHGWTATHPDEPIPATMTVIGMGRLGGGELGYGSDADVLFVCEPAHDDVSEADVVKWAIGIGDAVRRRLAKLSQDPRLDVDLDLRPEGRNGPTVRTLNSYHAYYERWGETWEVQALLRATWIAGDEDLGRRFLHMIDKFRYPEGGVSDATVREVRRMKARVDEERLPRGANRNTHTKLGRGALTDIEWTVQLLTLQHAHEYPELHNTSTMATLRAIENVGLLEPEDCETLRTAWQTATKARNALVLVRGKRTDQLPEPGAALAHTAGAAGWEPEHYQEFLDNYLKVTRQARKVIDRVFWGEDEFMHR</sequence>
<dbReference type="Pfam" id="PF08335">
    <property type="entry name" value="GlnD_UR_UTase"/>
    <property type="match status" value="2"/>
</dbReference>
<evidence type="ECO:0000259" key="9">
    <source>
        <dbReference type="Pfam" id="PF08335"/>
    </source>
</evidence>
<keyword evidence="3" id="KW-0547">Nucleotide-binding</keyword>
<feature type="compositionally biased region" description="Low complexity" evidence="7">
    <location>
        <begin position="183"/>
        <end position="195"/>
    </location>
</feature>
<name>A0A2W5UJ59_9CORY</name>
<keyword evidence="1 10" id="KW-0808">Transferase</keyword>
<feature type="domain" description="Glutamate-ammonia ligase adenylyltransferase repeated" evidence="8">
    <location>
        <begin position="712"/>
        <end position="953"/>
    </location>
</feature>
<dbReference type="InterPro" id="IPR013546">
    <property type="entry name" value="PII_UdlTrfase/GS_AdlTrfase"/>
</dbReference>
<dbReference type="Proteomes" id="UP000249432">
    <property type="component" value="Unassembled WGS sequence"/>
</dbReference>
<organism evidence="10 11">
    <name type="scientific">Corynebacterium kroppenstedtii</name>
    <dbReference type="NCBI Taxonomy" id="161879"/>
    <lineage>
        <taxon>Bacteria</taxon>
        <taxon>Bacillati</taxon>
        <taxon>Actinomycetota</taxon>
        <taxon>Actinomycetes</taxon>
        <taxon>Mycobacteriales</taxon>
        <taxon>Corynebacteriaceae</taxon>
        <taxon>Corynebacterium</taxon>
    </lineage>
</organism>
<dbReference type="RefSeq" id="WP_303735658.1">
    <property type="nucleotide sequence ID" value="NZ_CAKZHK010000008.1"/>
</dbReference>
<dbReference type="AlphaFoldDB" id="A0A2W5UJ59"/>
<dbReference type="GO" id="GO:0005829">
    <property type="term" value="C:cytosol"/>
    <property type="evidence" value="ECO:0007669"/>
    <property type="project" value="TreeGrafter"/>
</dbReference>
<comment type="caution">
    <text evidence="10">The sequence shown here is derived from an EMBL/GenBank/DDBJ whole genome shotgun (WGS) entry which is preliminary data.</text>
</comment>
<dbReference type="Gene3D" id="1.20.120.330">
    <property type="entry name" value="Nucleotidyltransferases domain 2"/>
    <property type="match status" value="2"/>
</dbReference>
<protein>
    <submittedName>
        <fullName evidence="10">Bifunctional [glutamine synthetase] adenylyltransferase/[glutamine synthetase]-adenylyl-L-tyrosine phosphorylase</fullName>
    </submittedName>
</protein>
<keyword evidence="2 10" id="KW-0548">Nucleotidyltransferase</keyword>
<keyword evidence="5" id="KW-0460">Magnesium</keyword>
<dbReference type="InterPro" id="IPR023057">
    <property type="entry name" value="GlnE"/>
</dbReference>
<feature type="domain" description="Glutamate-ammonia ligase adenylyltransferase repeated" evidence="8">
    <location>
        <begin position="299"/>
        <end position="436"/>
    </location>
</feature>
<feature type="region of interest" description="Disordered" evidence="7">
    <location>
        <begin position="149"/>
        <end position="204"/>
    </location>
</feature>
<dbReference type="PANTHER" id="PTHR30621">
    <property type="entry name" value="GLUTAMINE SYNTHETASE ADENYLYLTRANSFERASE"/>
    <property type="match status" value="1"/>
</dbReference>